<name>X1VSX6_9ZZZZ</name>
<gene>
    <name evidence="1" type="ORF">S12H4_59221</name>
</gene>
<sequence length="41" mass="4247">SGDVSSSGDRLPVGLFGVGKLPESYTCGGVPNDICRRAELH</sequence>
<organism evidence="1">
    <name type="scientific">marine sediment metagenome</name>
    <dbReference type="NCBI Taxonomy" id="412755"/>
    <lineage>
        <taxon>unclassified sequences</taxon>
        <taxon>metagenomes</taxon>
        <taxon>ecological metagenomes</taxon>
    </lineage>
</organism>
<proteinExistence type="predicted"/>
<dbReference type="EMBL" id="BARW01038633">
    <property type="protein sequence ID" value="GAJ23937.1"/>
    <property type="molecule type" value="Genomic_DNA"/>
</dbReference>
<protein>
    <submittedName>
        <fullName evidence="1">Uncharacterized protein</fullName>
    </submittedName>
</protein>
<reference evidence="1" key="1">
    <citation type="journal article" date="2014" name="Front. Microbiol.">
        <title>High frequency of phylogenetically diverse reductive dehalogenase-homologous genes in deep subseafloor sedimentary metagenomes.</title>
        <authorList>
            <person name="Kawai M."/>
            <person name="Futagami T."/>
            <person name="Toyoda A."/>
            <person name="Takaki Y."/>
            <person name="Nishi S."/>
            <person name="Hori S."/>
            <person name="Arai W."/>
            <person name="Tsubouchi T."/>
            <person name="Morono Y."/>
            <person name="Uchiyama I."/>
            <person name="Ito T."/>
            <person name="Fujiyama A."/>
            <person name="Inagaki F."/>
            <person name="Takami H."/>
        </authorList>
    </citation>
    <scope>NUCLEOTIDE SEQUENCE</scope>
    <source>
        <strain evidence="1">Expedition CK06-06</strain>
    </source>
</reference>
<dbReference type="AlphaFoldDB" id="X1VSX6"/>
<feature type="non-terminal residue" evidence="1">
    <location>
        <position position="1"/>
    </location>
</feature>
<accession>X1VSX6</accession>
<comment type="caution">
    <text evidence="1">The sequence shown here is derived from an EMBL/GenBank/DDBJ whole genome shotgun (WGS) entry which is preliminary data.</text>
</comment>
<evidence type="ECO:0000313" key="1">
    <source>
        <dbReference type="EMBL" id="GAJ23937.1"/>
    </source>
</evidence>